<evidence type="ECO:0000313" key="1">
    <source>
        <dbReference type="EMBL" id="KKN02356.1"/>
    </source>
</evidence>
<accession>A0A0F9PMU3</accession>
<name>A0A0F9PMU3_9ZZZZ</name>
<dbReference type="EMBL" id="LAZR01005158">
    <property type="protein sequence ID" value="KKN02356.1"/>
    <property type="molecule type" value="Genomic_DNA"/>
</dbReference>
<reference evidence="1" key="1">
    <citation type="journal article" date="2015" name="Nature">
        <title>Complex archaea that bridge the gap between prokaryotes and eukaryotes.</title>
        <authorList>
            <person name="Spang A."/>
            <person name="Saw J.H."/>
            <person name="Jorgensen S.L."/>
            <person name="Zaremba-Niedzwiedzka K."/>
            <person name="Martijn J."/>
            <person name="Lind A.E."/>
            <person name="van Eijk R."/>
            <person name="Schleper C."/>
            <person name="Guy L."/>
            <person name="Ettema T.J."/>
        </authorList>
    </citation>
    <scope>NUCLEOTIDE SEQUENCE</scope>
</reference>
<proteinExistence type="predicted"/>
<protein>
    <submittedName>
        <fullName evidence="1">Uncharacterized protein</fullName>
    </submittedName>
</protein>
<dbReference type="AlphaFoldDB" id="A0A0F9PMU3"/>
<sequence>MSELRIKRLLKKYKYDFIICESCGGRVIRDKELVCWVCGLVQDKILVPPANKTSVYKNNTEGEYRKTRRESEFSKKLNKLDRNKSRFTNVRVTRDASERLTEYCKKNHFIKYKYLTEIIEKAITK</sequence>
<gene>
    <name evidence="1" type="ORF">LCGC14_1118490</name>
</gene>
<organism evidence="1">
    <name type="scientific">marine sediment metagenome</name>
    <dbReference type="NCBI Taxonomy" id="412755"/>
    <lineage>
        <taxon>unclassified sequences</taxon>
        <taxon>metagenomes</taxon>
        <taxon>ecological metagenomes</taxon>
    </lineage>
</organism>
<comment type="caution">
    <text evidence="1">The sequence shown here is derived from an EMBL/GenBank/DDBJ whole genome shotgun (WGS) entry which is preliminary data.</text>
</comment>